<proteinExistence type="predicted"/>
<keyword evidence="1" id="KW-0677">Repeat</keyword>
<dbReference type="GO" id="GO:0080008">
    <property type="term" value="C:Cul4-RING E3 ubiquitin ligase complex"/>
    <property type="evidence" value="ECO:0007669"/>
    <property type="project" value="TreeGrafter"/>
</dbReference>
<feature type="domain" description="DUF4062" evidence="2">
    <location>
        <begin position="94"/>
        <end position="182"/>
    </location>
</feature>
<gene>
    <name evidence="3" type="ORF">DPMN_046285</name>
</gene>
<sequence length="220" mass="25327">MYRQYKSSVHSVDTLLEKSFSNLSVTDLNKNIDAREETEGCNGATPETELPTLDHSVLTAVEKCWEEIALQCSQYEENQPYTQVPDDGDWKTLRVFVSSTFTDFFCEREILVKKVFPEFREWCQARKLYLVECDLRWGVPNDSTTALTISMCLDELDRCLAETGGQPLFLNLLGKKYGWCPSETDVPEDVKTKFDWVQGTSITFMEILHGAYRFVEDILI</sequence>
<organism evidence="3 4">
    <name type="scientific">Dreissena polymorpha</name>
    <name type="common">Zebra mussel</name>
    <name type="synonym">Mytilus polymorpha</name>
    <dbReference type="NCBI Taxonomy" id="45954"/>
    <lineage>
        <taxon>Eukaryota</taxon>
        <taxon>Metazoa</taxon>
        <taxon>Spiralia</taxon>
        <taxon>Lophotrochozoa</taxon>
        <taxon>Mollusca</taxon>
        <taxon>Bivalvia</taxon>
        <taxon>Autobranchia</taxon>
        <taxon>Heteroconchia</taxon>
        <taxon>Euheterodonta</taxon>
        <taxon>Imparidentia</taxon>
        <taxon>Neoheterodontei</taxon>
        <taxon>Myida</taxon>
        <taxon>Dreissenoidea</taxon>
        <taxon>Dreissenidae</taxon>
        <taxon>Dreissena</taxon>
    </lineage>
</organism>
<dbReference type="PANTHER" id="PTHR19860">
    <property type="entry name" value="DDB1- AND CUL4-ASSOCIATED FACTOR 12-RELATED"/>
    <property type="match status" value="1"/>
</dbReference>
<reference evidence="3" key="2">
    <citation type="submission" date="2020-11" db="EMBL/GenBank/DDBJ databases">
        <authorList>
            <person name="McCartney M.A."/>
            <person name="Auch B."/>
            <person name="Kono T."/>
            <person name="Mallez S."/>
            <person name="Becker A."/>
            <person name="Gohl D.M."/>
            <person name="Silverstein K.A.T."/>
            <person name="Koren S."/>
            <person name="Bechman K.B."/>
            <person name="Herman A."/>
            <person name="Abrahante J.E."/>
            <person name="Garbe J."/>
        </authorList>
    </citation>
    <scope>NUCLEOTIDE SEQUENCE</scope>
    <source>
        <strain evidence="3">Duluth1</strain>
        <tissue evidence="3">Whole animal</tissue>
    </source>
</reference>
<dbReference type="EMBL" id="JAIWYP010000011">
    <property type="protein sequence ID" value="KAH3739631.1"/>
    <property type="molecule type" value="Genomic_DNA"/>
</dbReference>
<dbReference type="PANTHER" id="PTHR19860:SF42">
    <property type="entry name" value="RING-TYPE DOMAIN-CONTAINING PROTEIN"/>
    <property type="match status" value="1"/>
</dbReference>
<keyword evidence="4" id="KW-1185">Reference proteome</keyword>
<evidence type="ECO:0000313" key="3">
    <source>
        <dbReference type="EMBL" id="KAH3739631.1"/>
    </source>
</evidence>
<accession>A0A9D4I245</accession>
<dbReference type="Pfam" id="PF13271">
    <property type="entry name" value="DUF4062"/>
    <property type="match status" value="1"/>
</dbReference>
<comment type="caution">
    <text evidence="3">The sequence shown here is derived from an EMBL/GenBank/DDBJ whole genome shotgun (WGS) entry which is preliminary data.</text>
</comment>
<dbReference type="InterPro" id="IPR051191">
    <property type="entry name" value="DCAF12"/>
</dbReference>
<evidence type="ECO:0000256" key="1">
    <source>
        <dbReference type="ARBA" id="ARBA00022737"/>
    </source>
</evidence>
<evidence type="ECO:0000313" key="4">
    <source>
        <dbReference type="Proteomes" id="UP000828390"/>
    </source>
</evidence>
<name>A0A9D4I245_DREPO</name>
<dbReference type="Proteomes" id="UP000828390">
    <property type="component" value="Unassembled WGS sequence"/>
</dbReference>
<protein>
    <recommendedName>
        <fullName evidence="2">DUF4062 domain-containing protein</fullName>
    </recommendedName>
</protein>
<evidence type="ECO:0000259" key="2">
    <source>
        <dbReference type="Pfam" id="PF13271"/>
    </source>
</evidence>
<reference evidence="3" key="1">
    <citation type="journal article" date="2019" name="bioRxiv">
        <title>The Genome of the Zebra Mussel, Dreissena polymorpha: A Resource for Invasive Species Research.</title>
        <authorList>
            <person name="McCartney M.A."/>
            <person name="Auch B."/>
            <person name="Kono T."/>
            <person name="Mallez S."/>
            <person name="Zhang Y."/>
            <person name="Obille A."/>
            <person name="Becker A."/>
            <person name="Abrahante J.E."/>
            <person name="Garbe J."/>
            <person name="Badalamenti J.P."/>
            <person name="Herman A."/>
            <person name="Mangelson H."/>
            <person name="Liachko I."/>
            <person name="Sullivan S."/>
            <person name="Sone E.D."/>
            <person name="Koren S."/>
            <person name="Silverstein K.A.T."/>
            <person name="Beckman K.B."/>
            <person name="Gohl D.M."/>
        </authorList>
    </citation>
    <scope>NUCLEOTIDE SEQUENCE</scope>
    <source>
        <strain evidence="3">Duluth1</strain>
        <tissue evidence="3">Whole animal</tissue>
    </source>
</reference>
<dbReference type="AlphaFoldDB" id="A0A9D4I245"/>
<dbReference type="InterPro" id="IPR025139">
    <property type="entry name" value="DUF4062"/>
</dbReference>